<protein>
    <submittedName>
        <fullName evidence="3">CapA family protein</fullName>
    </submittedName>
</protein>
<feature type="domain" description="Capsule synthesis protein CapA" evidence="2">
    <location>
        <begin position="36"/>
        <end position="276"/>
    </location>
</feature>
<accession>A0A7C5EKW5</accession>
<reference evidence="3" key="1">
    <citation type="journal article" date="2020" name="mSystems">
        <title>Genome- and Community-Level Interaction Insights into Carbon Utilization and Element Cycling Functions of Hydrothermarchaeota in Hydrothermal Sediment.</title>
        <authorList>
            <person name="Zhou Z."/>
            <person name="Liu Y."/>
            <person name="Xu W."/>
            <person name="Pan J."/>
            <person name="Luo Z.H."/>
            <person name="Li M."/>
        </authorList>
    </citation>
    <scope>NUCLEOTIDE SEQUENCE [LARGE SCALE GENOMIC DNA]</scope>
    <source>
        <strain evidence="3">SpSt-853</strain>
    </source>
</reference>
<evidence type="ECO:0000313" key="3">
    <source>
        <dbReference type="EMBL" id="HGZ10599.1"/>
    </source>
</evidence>
<evidence type="ECO:0000259" key="2">
    <source>
        <dbReference type="SMART" id="SM00854"/>
    </source>
</evidence>
<dbReference type="InterPro" id="IPR052169">
    <property type="entry name" value="CW_Biosynth-Accessory"/>
</dbReference>
<sequence>MKFFFFLAVWLAGYILGPVSAWAGEPQEQRIPEPITIAAVGDIMLGSDFPSPRLPPEDGRALLAPVSHLLGQADLGFGNLEGPLCDGGLCAKDLDSPNVYAFRTPTRFARTLAGAGLKVLSLANNHALDFGEAGLRATKQALREAGLKFSSKDGEVAEYTLKGVKVGLAAFSFGPPPRSIVFLKEAWTEIAALAEKYDILVVSVHGGREGRGALHVGDETEYFLGENRGNLVRFARGAVDRGADLILGHGPHVPRALELHGGRLIAYSLGNFCTYLGMNLSGESGYAPLLMVELGPKGEFLRGCLHSFLQKRPGGPQPDAEGRAAALIRQLSLEDFPTSSPIITSKGEVLPFRSGDRGERGR</sequence>
<dbReference type="Gene3D" id="3.60.21.10">
    <property type="match status" value="1"/>
</dbReference>
<organism evidence="3">
    <name type="scientific">Desulfobacca acetoxidans</name>
    <dbReference type="NCBI Taxonomy" id="60893"/>
    <lineage>
        <taxon>Bacteria</taxon>
        <taxon>Pseudomonadati</taxon>
        <taxon>Thermodesulfobacteriota</taxon>
        <taxon>Desulfobaccia</taxon>
        <taxon>Desulfobaccales</taxon>
        <taxon>Desulfobaccaceae</taxon>
        <taxon>Desulfobacca</taxon>
    </lineage>
</organism>
<dbReference type="PANTHER" id="PTHR33393:SF11">
    <property type="entry name" value="POLYGLUTAMINE SYNTHESIS ACCESSORY PROTEIN RV0574C-RELATED"/>
    <property type="match status" value="1"/>
</dbReference>
<dbReference type="SUPFAM" id="SSF56300">
    <property type="entry name" value="Metallo-dependent phosphatases"/>
    <property type="match status" value="1"/>
</dbReference>
<comment type="similarity">
    <text evidence="1">Belongs to the CapA family.</text>
</comment>
<gene>
    <name evidence="3" type="ORF">ENW48_00070</name>
</gene>
<comment type="caution">
    <text evidence="3">The sequence shown here is derived from an EMBL/GenBank/DDBJ whole genome shotgun (WGS) entry which is preliminary data.</text>
</comment>
<dbReference type="InterPro" id="IPR029052">
    <property type="entry name" value="Metallo-depent_PP-like"/>
</dbReference>
<dbReference type="EMBL" id="DTKJ01000002">
    <property type="protein sequence ID" value="HGZ10599.1"/>
    <property type="molecule type" value="Genomic_DNA"/>
</dbReference>
<dbReference type="InterPro" id="IPR019079">
    <property type="entry name" value="Capsule_synth_CapA"/>
</dbReference>
<dbReference type="Pfam" id="PF09587">
    <property type="entry name" value="PGA_cap"/>
    <property type="match status" value="1"/>
</dbReference>
<name>A0A7C5EKW5_9BACT</name>
<dbReference type="SMART" id="SM00854">
    <property type="entry name" value="PGA_cap"/>
    <property type="match status" value="1"/>
</dbReference>
<evidence type="ECO:0000256" key="1">
    <source>
        <dbReference type="ARBA" id="ARBA00005662"/>
    </source>
</evidence>
<dbReference type="AlphaFoldDB" id="A0A7C5EKW5"/>
<dbReference type="CDD" id="cd07381">
    <property type="entry name" value="MPP_CapA"/>
    <property type="match status" value="1"/>
</dbReference>
<dbReference type="PANTHER" id="PTHR33393">
    <property type="entry name" value="POLYGLUTAMINE SYNTHESIS ACCESSORY PROTEIN RV0574C-RELATED"/>
    <property type="match status" value="1"/>
</dbReference>
<proteinExistence type="inferred from homology"/>